<proteinExistence type="predicted"/>
<organism evidence="2 4">
    <name type="scientific">Flavobacterium glaciei</name>
    <dbReference type="NCBI Taxonomy" id="386300"/>
    <lineage>
        <taxon>Bacteria</taxon>
        <taxon>Pseudomonadati</taxon>
        <taxon>Bacteroidota</taxon>
        <taxon>Flavobacteriia</taxon>
        <taxon>Flavobacteriales</taxon>
        <taxon>Flavobacteriaceae</taxon>
        <taxon>Flavobacterium</taxon>
    </lineage>
</organism>
<dbReference type="RefSeq" id="WP_242008617.1">
    <property type="nucleotide sequence ID" value="NZ_QQBA01000001.1"/>
</dbReference>
<evidence type="ECO:0000313" key="2">
    <source>
        <dbReference type="EMBL" id="TWI51921.1"/>
    </source>
</evidence>
<keyword evidence="3" id="KW-1185">Reference proteome</keyword>
<comment type="caution">
    <text evidence="2">The sequence shown here is derived from an EMBL/GenBank/DDBJ whole genome shotgun (WGS) entry which is preliminary data.</text>
</comment>
<dbReference type="EMBL" id="QQBA01000001">
    <property type="protein sequence ID" value="RDI58132.1"/>
    <property type="molecule type" value="Genomic_DNA"/>
</dbReference>
<reference evidence="2 4" key="1">
    <citation type="journal article" date="2015" name="Stand. Genomic Sci.">
        <title>Genomic Encyclopedia of Bacterial and Archaeal Type Strains, Phase III: the genomes of soil and plant-associated and newly described type strains.</title>
        <authorList>
            <person name="Whitman W.B."/>
            <person name="Woyke T."/>
            <person name="Klenk H.P."/>
            <person name="Zhou Y."/>
            <person name="Lilburn T.G."/>
            <person name="Beck B.J."/>
            <person name="De Vos P."/>
            <person name="Vandamme P."/>
            <person name="Eisen J.A."/>
            <person name="Garrity G."/>
            <person name="Hugenholtz P."/>
            <person name="Kyrpides N.C."/>
        </authorList>
    </citation>
    <scope>NUCLEOTIDE SEQUENCE [LARGE SCALE GENOMIC DNA]</scope>
    <source>
        <strain evidence="2 4">CGMCC 1.5380</strain>
    </source>
</reference>
<dbReference type="Proteomes" id="UP000321392">
    <property type="component" value="Unassembled WGS sequence"/>
</dbReference>
<dbReference type="EMBL" id="VLKX01000001">
    <property type="protein sequence ID" value="TWI51921.1"/>
    <property type="molecule type" value="Genomic_DNA"/>
</dbReference>
<reference evidence="1 3" key="2">
    <citation type="submission" date="2018-07" db="EMBL/GenBank/DDBJ databases">
        <title>Genomic Encyclopedia of Type Strains, Phase IV (KMG-IV): sequencing the most valuable type-strain genomes for metagenomic binning, comparative biology and taxonomic classification.</title>
        <authorList>
            <person name="Goeker M."/>
        </authorList>
    </citation>
    <scope>NUCLEOTIDE SEQUENCE [LARGE SCALE GENOMIC DNA]</scope>
    <source>
        <strain evidence="1 3">DSM 19728</strain>
    </source>
</reference>
<name>A0A562Q596_9FLAO</name>
<protein>
    <submittedName>
        <fullName evidence="2">Uncharacterized protein</fullName>
    </submittedName>
</protein>
<evidence type="ECO:0000313" key="1">
    <source>
        <dbReference type="EMBL" id="RDI58132.1"/>
    </source>
</evidence>
<sequence length="86" mass="9441">MRFVVLGKSFALLSVAVSEDNVATYSSILMEQAVVKQLKQRQSTTSVGAKMGGKLLHQHLPPSAVSPQLKRVPQVEQFLTLMLFIS</sequence>
<accession>A0A562Q596</accession>
<gene>
    <name evidence="1" type="ORF">DFR66_10153</name>
    <name evidence="2" type="ORF">IQ02_00053</name>
</gene>
<evidence type="ECO:0000313" key="4">
    <source>
        <dbReference type="Proteomes" id="UP000321392"/>
    </source>
</evidence>
<evidence type="ECO:0000313" key="3">
    <source>
        <dbReference type="Proteomes" id="UP000254518"/>
    </source>
</evidence>
<dbReference type="AlphaFoldDB" id="A0A562Q596"/>
<dbReference type="Proteomes" id="UP000254518">
    <property type="component" value="Unassembled WGS sequence"/>
</dbReference>
<reference evidence="2" key="3">
    <citation type="submission" date="2019-07" db="EMBL/GenBank/DDBJ databases">
        <authorList>
            <person name="Whitman W."/>
            <person name="Huntemann M."/>
            <person name="Clum A."/>
            <person name="Pillay M."/>
            <person name="Palaniappan K."/>
            <person name="Varghese N."/>
            <person name="Mikhailova N."/>
            <person name="Stamatis D."/>
            <person name="Reddy T."/>
            <person name="Daum C."/>
            <person name="Shapiro N."/>
            <person name="Ivanova N."/>
            <person name="Kyrpides N."/>
            <person name="Woyke T."/>
        </authorList>
    </citation>
    <scope>NUCLEOTIDE SEQUENCE</scope>
    <source>
        <strain evidence="2">CGMCC 1.5380</strain>
    </source>
</reference>